<proteinExistence type="predicted"/>
<comment type="caution">
    <text evidence="1">The sequence shown here is derived from an EMBL/GenBank/DDBJ whole genome shotgun (WGS) entry which is preliminary data.</text>
</comment>
<name>A0AA88GT37_NAELO</name>
<dbReference type="Gene3D" id="2.130.10.10">
    <property type="entry name" value="YVTN repeat-like/Quinoprotein amine dehydrogenase"/>
    <property type="match status" value="1"/>
</dbReference>
<protein>
    <submittedName>
        <fullName evidence="1">Uncharacterized protein</fullName>
    </submittedName>
</protein>
<dbReference type="InterPro" id="IPR036322">
    <property type="entry name" value="WD40_repeat_dom_sf"/>
</dbReference>
<dbReference type="GeneID" id="68095362"/>
<dbReference type="AlphaFoldDB" id="A0AA88GT37"/>
<sequence length="434" mass="49593">MEGSGISCFHSPLYVRTNHVTFDQRMLLIGRENGWINRVVFSYKALEASAMNDDERVVNSIAGNDGADSNIFLLIENYRIHDRDRVNSIQYVPDLDMVISCSDDRVFFWKFCENSKQLSNTDASPITLFKYYASFKRKSRFFGISVFLPNIAVVFCEDGTYSTFSLNKETSTESECVTILTSDQSSFETKQPHHKSIPTFFAKKSNIGSKKLLHIAGHDTNQSLWTLWDDGSIVLLALQKNKFQPWLGRLRVRSFIEKFKGKHITGIDISPIRLLTIVMRDNIIIWDAMSDCIFFSVSLQNMLENSQYLTSNKTWVTTHPVRYEVWLANNGDISRILLESKELQYVKTIHGFSFSASNWLSCDASDAIPILVLGTSDGSLLLIDGRENAQRLVVKQIEPKSHSVLCENLFSLLCRREVYLDLTFSFDNERSVLI</sequence>
<dbReference type="EMBL" id="PYSW02000017">
    <property type="protein sequence ID" value="KAG2385758.1"/>
    <property type="molecule type" value="Genomic_DNA"/>
</dbReference>
<dbReference type="Proteomes" id="UP000816034">
    <property type="component" value="Unassembled WGS sequence"/>
</dbReference>
<evidence type="ECO:0000313" key="1">
    <source>
        <dbReference type="EMBL" id="KAG2385758.1"/>
    </source>
</evidence>
<evidence type="ECO:0000313" key="2">
    <source>
        <dbReference type="Proteomes" id="UP000816034"/>
    </source>
</evidence>
<dbReference type="SUPFAM" id="SSF50978">
    <property type="entry name" value="WD40 repeat-like"/>
    <property type="match status" value="1"/>
</dbReference>
<reference evidence="1 2" key="1">
    <citation type="journal article" date="2018" name="BMC Genomics">
        <title>The genome of Naegleria lovaniensis, the basis for a comparative approach to unravel pathogenicity factors of the human pathogenic amoeba N. fowleri.</title>
        <authorList>
            <person name="Liechti N."/>
            <person name="Schurch N."/>
            <person name="Bruggmann R."/>
            <person name="Wittwer M."/>
        </authorList>
    </citation>
    <scope>NUCLEOTIDE SEQUENCE [LARGE SCALE GENOMIC DNA]</scope>
    <source>
        <strain evidence="1 2">ATCC 30569</strain>
    </source>
</reference>
<dbReference type="RefSeq" id="XP_044549751.1">
    <property type="nucleotide sequence ID" value="XM_044692376.1"/>
</dbReference>
<organism evidence="1 2">
    <name type="scientific">Naegleria lovaniensis</name>
    <name type="common">Amoeba</name>
    <dbReference type="NCBI Taxonomy" id="51637"/>
    <lineage>
        <taxon>Eukaryota</taxon>
        <taxon>Discoba</taxon>
        <taxon>Heterolobosea</taxon>
        <taxon>Tetramitia</taxon>
        <taxon>Eutetramitia</taxon>
        <taxon>Vahlkampfiidae</taxon>
        <taxon>Naegleria</taxon>
    </lineage>
</organism>
<keyword evidence="2" id="KW-1185">Reference proteome</keyword>
<accession>A0AA88GT37</accession>
<gene>
    <name evidence="1" type="ORF">C9374_002907</name>
</gene>
<dbReference type="InterPro" id="IPR015943">
    <property type="entry name" value="WD40/YVTN_repeat-like_dom_sf"/>
</dbReference>